<dbReference type="EMBL" id="NBTX02000004">
    <property type="protein sequence ID" value="PNL60810.1"/>
    <property type="molecule type" value="Genomic_DNA"/>
</dbReference>
<accession>A0AAX0WRQ3</accession>
<organism evidence="1 2">
    <name type="scientific">Legionella anisa</name>
    <dbReference type="NCBI Taxonomy" id="28082"/>
    <lineage>
        <taxon>Bacteria</taxon>
        <taxon>Pseudomonadati</taxon>
        <taxon>Pseudomonadota</taxon>
        <taxon>Gammaproteobacteria</taxon>
        <taxon>Legionellales</taxon>
        <taxon>Legionellaceae</taxon>
        <taxon>Legionella</taxon>
    </lineage>
</organism>
<dbReference type="AlphaFoldDB" id="A0AAX0WRQ3"/>
<name>A0AAX0WRQ3_9GAMM</name>
<dbReference type="GeneID" id="98066931"/>
<proteinExistence type="predicted"/>
<evidence type="ECO:0000313" key="1">
    <source>
        <dbReference type="EMBL" id="PNL60810.1"/>
    </source>
</evidence>
<evidence type="ECO:0000313" key="2">
    <source>
        <dbReference type="Proteomes" id="UP000192511"/>
    </source>
</evidence>
<dbReference type="RefSeq" id="WP_058388417.1">
    <property type="nucleotide sequence ID" value="NZ_CAAAHR010000046.1"/>
</dbReference>
<protein>
    <submittedName>
        <fullName evidence="1">Uncharacterized protein</fullName>
    </submittedName>
</protein>
<gene>
    <name evidence="1" type="ORF">A6J39_006020</name>
</gene>
<keyword evidence="2" id="KW-1185">Reference proteome</keyword>
<dbReference type="Proteomes" id="UP000192511">
    <property type="component" value="Unassembled WGS sequence"/>
</dbReference>
<comment type="caution">
    <text evidence="1">The sequence shown here is derived from an EMBL/GenBank/DDBJ whole genome shotgun (WGS) entry which is preliminary data.</text>
</comment>
<sequence length="380" mass="44503">MDAIQLALDVHLKRTIYNSQRFFFKQHELSEATYPLLISYLAWLRKINATPNKIDVMHQNEQKNREFKFLCKRNLLFFLTITGQFNVIEKLFKTPSLTTKLHHLIALIKKERYKIRRKKSTLLKATCSPKAKTRNPEQKHNAYCLPTMGLFKQDIKKPLLLSFEYPVRRINIFYLAYSSKIELLRKILKTIQTNPNLQSHIKKTLLHQIATVHRRALKNKALFTTPINQNAPTPRILALIRQAWKQLNDDVLEINSIFNQCKCLSSELEKINRDELTASMKHVDELENLMQEHYELHDEINKASEVRGDAEQRAEVYTQSHEDWSTAVEFGKSSTIKNSLFVSHHLTFFSPPQKNEKSMSLEPNVNFNEQKIENSIRAGF</sequence>
<reference evidence="1" key="1">
    <citation type="submission" date="2017-12" db="EMBL/GenBank/DDBJ databases">
        <title>FDA dAtabase for Regulatory Grade micrObial Sequences (FDA-ARGOS): Supporting development and validation of Infectious Disease Dx tests.</title>
        <authorList>
            <person name="Kerrigan L."/>
            <person name="Tallon L.J."/>
            <person name="Sadzewicz L."/>
            <person name="Sengamalay N."/>
            <person name="Ott S."/>
            <person name="Godinez A."/>
            <person name="Nagaraj S."/>
            <person name="Vavikolanu K."/>
            <person name="Vyas G."/>
            <person name="Nadendla S."/>
            <person name="Aluvathingal J."/>
            <person name="Sichtig H."/>
        </authorList>
    </citation>
    <scope>NUCLEOTIDE SEQUENCE [LARGE SCALE GENOMIC DNA]</scope>
    <source>
        <strain evidence="1">FDAARGOS_200</strain>
    </source>
</reference>